<dbReference type="AlphaFoldDB" id="A0A9X1VBS5"/>
<keyword evidence="1" id="KW-0472">Membrane</keyword>
<dbReference type="Proteomes" id="UP001139263">
    <property type="component" value="Unassembled WGS sequence"/>
</dbReference>
<evidence type="ECO:0000313" key="3">
    <source>
        <dbReference type="Proteomes" id="UP001139263"/>
    </source>
</evidence>
<accession>A0A9X1VBS5</accession>
<protein>
    <submittedName>
        <fullName evidence="2">Uncharacterized protein</fullName>
    </submittedName>
</protein>
<evidence type="ECO:0000256" key="1">
    <source>
        <dbReference type="SAM" id="Phobius"/>
    </source>
</evidence>
<reference evidence="2" key="1">
    <citation type="submission" date="2022-03" db="EMBL/GenBank/DDBJ databases">
        <title>Draft Genome Sequence of Firmicute Strain S0AB, a Heterotrophic Iron/Sulfur-Oxidizing Extreme Acidophile.</title>
        <authorList>
            <person name="Vergara E."/>
            <person name="Pakostova E."/>
            <person name="Johnson D.B."/>
            <person name="Holmes D.S."/>
        </authorList>
    </citation>
    <scope>NUCLEOTIDE SEQUENCE</scope>
    <source>
        <strain evidence="2">S0AB</strain>
    </source>
</reference>
<keyword evidence="1" id="KW-1133">Transmembrane helix</keyword>
<keyword evidence="1" id="KW-0812">Transmembrane</keyword>
<gene>
    <name evidence="2" type="ORF">MM817_02697</name>
</gene>
<name>A0A9X1VBS5_9BACL</name>
<organism evidence="2 3">
    <name type="scientific">Sulfoacidibacillus ferrooxidans</name>
    <dbReference type="NCBI Taxonomy" id="2005001"/>
    <lineage>
        <taxon>Bacteria</taxon>
        <taxon>Bacillati</taxon>
        <taxon>Bacillota</taxon>
        <taxon>Bacilli</taxon>
        <taxon>Bacillales</taxon>
        <taxon>Alicyclobacillaceae</taxon>
        <taxon>Sulfoacidibacillus</taxon>
    </lineage>
</organism>
<sequence length="138" mass="15332">MIIKAKRKLLNVGIIVTILIATSIFIHSLQPPGYASQSLPPNPKLVIINSVYADSSVQPRLYNAHQSGQIKNLMYLFNKEYGVIPEGAIYSGLPLPPINYYVSLRYQNASEDQLIIVNLPGHSMENVKTGIIYNISSF</sequence>
<feature type="transmembrane region" description="Helical" evidence="1">
    <location>
        <begin position="9"/>
        <end position="29"/>
    </location>
</feature>
<keyword evidence="3" id="KW-1185">Reference proteome</keyword>
<dbReference type="RefSeq" id="WP_241716040.1">
    <property type="nucleotide sequence ID" value="NZ_JALBUF010000013.1"/>
</dbReference>
<comment type="caution">
    <text evidence="2">The sequence shown here is derived from an EMBL/GenBank/DDBJ whole genome shotgun (WGS) entry which is preliminary data.</text>
</comment>
<evidence type="ECO:0000313" key="2">
    <source>
        <dbReference type="EMBL" id="MCI0184400.1"/>
    </source>
</evidence>
<proteinExistence type="predicted"/>
<dbReference type="EMBL" id="JALBUF010000013">
    <property type="protein sequence ID" value="MCI0184400.1"/>
    <property type="molecule type" value="Genomic_DNA"/>
</dbReference>